<evidence type="ECO:0000313" key="3">
    <source>
        <dbReference type="Proteomes" id="UP001499974"/>
    </source>
</evidence>
<keyword evidence="3" id="KW-1185">Reference proteome</keyword>
<comment type="caution">
    <text evidence="2">The sequence shown here is derived from an EMBL/GenBank/DDBJ whole genome shotgun (WGS) entry which is preliminary data.</text>
</comment>
<dbReference type="Proteomes" id="UP001499974">
    <property type="component" value="Unassembled WGS sequence"/>
</dbReference>
<sequence>MRRVPGLRHDHLGVLRTRPPLDPMVDSPADPPAQRTADVVRRLLRLVDAGLLSEEEFEVQVLRSCRASAAGPAPWRS</sequence>
<reference evidence="3" key="1">
    <citation type="journal article" date="2019" name="Int. J. Syst. Evol. Microbiol.">
        <title>The Global Catalogue of Microorganisms (GCM) 10K type strain sequencing project: providing services to taxonomists for standard genome sequencing and annotation.</title>
        <authorList>
            <consortium name="The Broad Institute Genomics Platform"/>
            <consortium name="The Broad Institute Genome Sequencing Center for Infectious Disease"/>
            <person name="Wu L."/>
            <person name="Ma J."/>
        </authorList>
    </citation>
    <scope>NUCLEOTIDE SEQUENCE [LARGE SCALE GENOMIC DNA]</scope>
    <source>
        <strain evidence="3">JCM 18531</strain>
    </source>
</reference>
<accession>A0ABP8WM35</accession>
<protein>
    <recommendedName>
        <fullName evidence="4">SHOCT domain-containing protein</fullName>
    </recommendedName>
</protein>
<dbReference type="EMBL" id="BAABKM010000001">
    <property type="protein sequence ID" value="GAA4690896.1"/>
    <property type="molecule type" value="Genomic_DNA"/>
</dbReference>
<gene>
    <name evidence="2" type="ORF">GCM10023349_01790</name>
</gene>
<evidence type="ECO:0000256" key="1">
    <source>
        <dbReference type="SAM" id="MobiDB-lite"/>
    </source>
</evidence>
<proteinExistence type="predicted"/>
<organism evidence="2 3">
    <name type="scientific">Nocardioides conyzicola</name>
    <dbReference type="NCBI Taxonomy" id="1651781"/>
    <lineage>
        <taxon>Bacteria</taxon>
        <taxon>Bacillati</taxon>
        <taxon>Actinomycetota</taxon>
        <taxon>Actinomycetes</taxon>
        <taxon>Propionibacteriales</taxon>
        <taxon>Nocardioidaceae</taxon>
        <taxon>Nocardioides</taxon>
    </lineage>
</organism>
<feature type="region of interest" description="Disordered" evidence="1">
    <location>
        <begin position="1"/>
        <end position="35"/>
    </location>
</feature>
<name>A0ABP8WM35_9ACTN</name>
<evidence type="ECO:0000313" key="2">
    <source>
        <dbReference type="EMBL" id="GAA4690896.1"/>
    </source>
</evidence>
<evidence type="ECO:0008006" key="4">
    <source>
        <dbReference type="Google" id="ProtNLM"/>
    </source>
</evidence>